<dbReference type="SUPFAM" id="SSF57567">
    <property type="entry name" value="Serine protease inhibitors"/>
    <property type="match status" value="12"/>
</dbReference>
<feature type="domain" description="VWFD" evidence="5">
    <location>
        <begin position="2392"/>
        <end position="2576"/>
    </location>
</feature>
<name>H9GN26_ANOCA</name>
<evidence type="ECO:0000256" key="2">
    <source>
        <dbReference type="ARBA" id="ARBA00023157"/>
    </source>
</evidence>
<dbReference type="SMART" id="SM00216">
    <property type="entry name" value="VWD"/>
    <property type="match status" value="12"/>
</dbReference>
<feature type="signal peptide" evidence="4">
    <location>
        <begin position="1"/>
        <end position="20"/>
    </location>
</feature>
<evidence type="ECO:0000259" key="5">
    <source>
        <dbReference type="PROSITE" id="PS51233"/>
    </source>
</evidence>
<reference evidence="6" key="1">
    <citation type="submission" date="2009-12" db="EMBL/GenBank/DDBJ databases">
        <title>The Genome Sequence of Anolis carolinensis (Green Anole Lizard).</title>
        <authorList>
            <consortium name="The Genome Sequencing Platform"/>
            <person name="Di Palma F."/>
            <person name="Alfoldi J."/>
            <person name="Heiman D."/>
            <person name="Young S."/>
            <person name="Grabherr M."/>
            <person name="Johnson J."/>
            <person name="Lander E.S."/>
            <person name="Lindblad-Toh K."/>
        </authorList>
    </citation>
    <scope>NUCLEOTIDE SEQUENCE [LARGE SCALE GENOMIC DNA]</scope>
    <source>
        <strain evidence="6">JBL SC #1</strain>
    </source>
</reference>
<dbReference type="FunFam" id="2.10.25.10:FF:000055">
    <property type="entry name" value="alpha-tectorin isoform X1"/>
    <property type="match status" value="6"/>
</dbReference>
<dbReference type="Ensembl" id="ENSACAT00000016307.3">
    <property type="protein sequence ID" value="ENSACAP00000015987.3"/>
    <property type="gene ID" value="ENSACAG00000016278.3"/>
</dbReference>
<keyword evidence="2" id="KW-1015">Disulfide bond</keyword>
<keyword evidence="3" id="KW-0325">Glycoprotein</keyword>
<dbReference type="InterPro" id="IPR035234">
    <property type="entry name" value="IgGFc-bd_N"/>
</dbReference>
<dbReference type="eggNOG" id="KOG1216">
    <property type="taxonomic scope" value="Eukaryota"/>
</dbReference>
<evidence type="ECO:0000256" key="1">
    <source>
        <dbReference type="ARBA" id="ARBA00022737"/>
    </source>
</evidence>
<dbReference type="PANTHER" id="PTHR11339:SF244">
    <property type="entry name" value="IGGFC-BINDING PROTEIN"/>
    <property type="match status" value="1"/>
</dbReference>
<dbReference type="InterPro" id="IPR001007">
    <property type="entry name" value="VWF_dom"/>
</dbReference>
<dbReference type="Pfam" id="PF01826">
    <property type="entry name" value="TIL"/>
    <property type="match status" value="12"/>
</dbReference>
<dbReference type="Pfam" id="PF12714">
    <property type="entry name" value="TILa"/>
    <property type="match status" value="5"/>
</dbReference>
<dbReference type="InterPro" id="IPR000742">
    <property type="entry name" value="EGF"/>
</dbReference>
<dbReference type="GeneTree" id="ENSGT00950000183155"/>
<dbReference type="InterPro" id="IPR014853">
    <property type="entry name" value="VWF/SSPO/ZAN-like_Cys-rich_dom"/>
</dbReference>
<dbReference type="Bgee" id="ENSACAG00000016278">
    <property type="expression patterns" value="Expressed in skeletal muscle tissue and 2 other cell types or tissues"/>
</dbReference>
<dbReference type="HOGENOM" id="CLU_223669_0_0_1"/>
<dbReference type="Gene3D" id="2.10.25.10">
    <property type="entry name" value="Laminin"/>
    <property type="match status" value="12"/>
</dbReference>
<reference evidence="6" key="3">
    <citation type="submission" date="2025-09" db="UniProtKB">
        <authorList>
            <consortium name="Ensembl"/>
        </authorList>
    </citation>
    <scope>IDENTIFICATION</scope>
</reference>
<feature type="domain" description="VWFD" evidence="5">
    <location>
        <begin position="4845"/>
        <end position="5014"/>
    </location>
</feature>
<evidence type="ECO:0000256" key="3">
    <source>
        <dbReference type="ARBA" id="ARBA00023180"/>
    </source>
</evidence>
<feature type="domain" description="VWFD" evidence="5">
    <location>
        <begin position="3186"/>
        <end position="3343"/>
    </location>
</feature>
<dbReference type="Pfam" id="PF00094">
    <property type="entry name" value="VWD"/>
    <property type="match status" value="12"/>
</dbReference>
<dbReference type="InterPro" id="IPR036084">
    <property type="entry name" value="Ser_inhib-like_sf"/>
</dbReference>
<dbReference type="SMART" id="SM00181">
    <property type="entry name" value="EGF"/>
    <property type="match status" value="6"/>
</dbReference>
<accession>H9GN26</accession>
<dbReference type="InterPro" id="IPR001846">
    <property type="entry name" value="VWF_type-D"/>
</dbReference>
<feature type="domain" description="VWFD" evidence="5">
    <location>
        <begin position="3550"/>
        <end position="3732"/>
    </location>
</feature>
<evidence type="ECO:0000313" key="7">
    <source>
        <dbReference type="Proteomes" id="UP000001646"/>
    </source>
</evidence>
<feature type="chain" id="PRO_5032561682" description="VWFD domain-containing protein" evidence="4">
    <location>
        <begin position="21"/>
        <end position="5014"/>
    </location>
</feature>
<dbReference type="Proteomes" id="UP000001646">
    <property type="component" value="Unplaced"/>
</dbReference>
<sequence>SRLTIFLFFLAGSQVSGSRGKKFVTAFMQNDQKNLPNDPSAKHELVITGFSPKTMVRVTIGKSMYRRTFPLKEGQTVTIKLPNTIELVGTDSFDGTVLIEADKDISILSRSRDRTSVGTTVLYPVQQLGTLYYVVTPMGNKANTFKEFVVIADETPTRINISLTGTVTYKGKVYPSGSKLVADLEAFQAIHFQSSDDLTGTKVESSEPVAVLTGHSCAQNNKACDHVVEQILPISSWGSFFIVPQMSFQNRHGTLYVVAAQKTSIKYQHGNIEKSLDMEAGQVLKFDQQSSEPMHILANNGIQVLFSPTGSEDQDYGSSLINIPAVTGYCISYSTGEMSQYDRVAVIIAKTSESSGITVERKAIETLQWRPIPGTDYSWAQHSFNKTAGVILERFNWHMYYLKHTVLLPSLFLFQSDIQEERPVCVAGSESTCWAQGNRHYHTFDSRNYDFRGSCTYTIAKTCSLDAAVPFFSIKAKNENKGDVRSSNVGSVTITVYNITISIIRNENGFVRVENQLSHLPISLNEGKLRLYQNGGSVFIETEFSLKVSYDWDDFLLIKIPRGFSESVRGLCGNYNNDPADDFTTPSGALASNPVEFGSSWKVEDEDKFCWDDCPGGCKSCSSALARKYKTEPFCGWISKGENGPFSQCHSVISPETFLENCVYDVCLSDGLKEVLCKSLKNYAETCQKEGIAVSDWRTPTGCASLVCPANSQYKACGPASPITCNNEALPSSCASLPCIETCQCNEGFVWDAGKCIPKGDCGCLFEGKLFSPGEQFWGDGSCTRRCSCDPETKRVICRKTGCRSGEQCRVEGGIQKCYPTSYATCSASRGTHYSSFDGQKFDFQGTCVYQLTGLCEKREDLVDFQVRVQNDHPISSSAVFPKVVEIRMEGTVIVISREHLGKVMVNGLLTRLPYSIRSNEILLFRKGKEAVVQTDFHLTVTFDWQNRVTVTVPSIYANALCGLCGNFNGNKLDEMTMKDGKVAASPSSFGQSWKVKDIPGCTEMDKEECPGLSTIESHQRHLGTECGLILAKSGPFQWCHSTIEPEEYFQDCVYDYCFSEGQEAVICQAITNYAEACQAAGASLEAWRTKAFCSLPCAANSHYELCAQDCAQTTCGSISVPVPCSSKCQEGCVCDEGFVQSGDQCVPMSQCGCLYEDRYYLAEDTFYPTCQKRCVCQPGGTVRCDAVSCGPDEECRLLDGVQKCHSIGNATCSVFGNPHYVSFDGLYFHFQGTCTYTLAKSNTENGKLLQFTVNVENEVYGDGKSSDTKAISLVVYGLTMTLVQNKPGQVKVNGVFQPLPVTLSVSGGQLRAYQHGLKVLIQTDFDLIVGYDLVYHMMVTVPGIYRGEMQGLCGNYNGVKDDEFLLPDGRATSDVDTFGTSWKVLIPGRETSCSDGCSGSSCPVCEERKKDTFKQRNYCGILNASDGPFRACHSQVDPSVYFNTCVYDVCLADGDSSALCKSIQSYVSACQGSGASIQPWRTPSFCPLSCPANSHYEVCANLCSASCTNITDARACPETCAEGCQCNNGYFFDGLGCVPVESCGCYKNGRYYKPNEQVLLNRCQERCRCLPGQEVTCVAHSCASDETCEIQNGVMACIEKGDPVSSCSLIKCGKEETCEIIESRPVCVPKSESTCWAQGYHHYHTFDGRTFDFMGTCTYTVAKTCSLDATLPPFKIEAKNENRGNPRVSYVGYVTITVYDISISVSRNEIGFVRVENQLSHLPISLNEGKLRLYQNGGSVFIETDFSLKVSYDWDDFLLIKIPRWFSESVCGLCGNYNNDPADDFTTPSGALASSPVEFGSSWKVEDEDRFCWDDCPGGCKSCSSALARKYKTEPFCGWISKGENGPFSQCHSVISPEIFLENCVNDVCLSNGLKEVLCKSLKNYAETCQKEGIAVSDWRTPTGCVCPANSQYKACGPACPITCNNEALPSSCASLPCIETCQCNEGFVWDAGKCIPKGDCGCLFEGKLFSPGEQFWGDGSCTRRCSCDPETKRVICRKTGCRSGEQCRVEGGIQKCSPTSYATCSASRGTHYSSFDGQKFDFQGTCVYQLTGKNIHYPGREVKIFFVFVHPELFSCCSSIQCSQVNGLLTRLPYSIRSNEILLYRKGKEAVVQTDFHLTVTFDWQNRVTVTVPSIYANALCGLCGNFNGNKLDEMTMKDGKVAASPSSFGQSWKMQEIPGCAEMDKEECPGLSAIESHQRHLGTQCGLILAERGPFQWCHSTIEPEEYFQDCVYDYCFSEGQEAVICQAITNYAEACQAAGASLEAWRTKAFCSLPCAANSHYELCAQDCTQTTCGSVSVPVPCSSKCQEGCVCDEGFVQSGDQCVPMSQCGCLYEDRYYLAEDTFYPTCQKRCVCQPGGTVKCDAVSCGPDEECRLLDGVQKCHSIGNATCSVFGNPHYVSFDGLYFHFQGTCTYTLAKSNTENGKLPQFTVNVENEVYGDGKSSDTKAISLVVYGLTVTLVHNKPGQVKVNGVFQPLPVTLSVFGGQLRAYQHGLKVLIQTDFDLIVGYDLVYHMMVTVPGIYRGETKGLCGNYNGVKDDEFLLPDGRATSDVDTFGTSWKVLIPGRETSCSDGCSGSSCLVCEERKKDTFKQRNYCGILNASDGPFRACHSQVDPSVYFNTCVYDVCLADGDSSALCKSIQSYVSACQGSGASIQPWRTPSFCPLSCPANSHYVVCANLCSASCTNITDARACPETCAEGCQCNNGYFFDGLGCVPVESCGCYKNGRYYKPNEQVLLNRCQERCRCLPGQEVTCEAHSCDPVSSCSLIKCGKEEKCEIIESRPVCVPKSESTCWAQGYHHYHTFDGKTFDFMGTCTYTVAKTCSLDATLPPFKIEAKNENRGNPRVSYVGYVTITVYDISISVSRNEIGFVRVENQPSHLPISLNEGKLRLYQNGGSVFIETEFSLKVSYNWDDILLIKIPRRFSESVCGLCGNYNNDPTDDFTTPSGALASSPVEFGSSWKVEDEERFCWDDCPGGCKSCSSALARKYKTEPFCGWISKGENGPFSQCHSVISPEIFLENCVYDVCLSDGLKEVLCKSLKNYAETCQEEGIVVSDWRTPTGCVCPANSQYKACGPACPITCNNEALPSSCASLPCIETCQCNEGFVWDAGKCIPKGDCGCLFEGKLFSPGEQFWGDGSCTRRCSCDPETKRVICRKTGCRSGEQCRVEGGIQKCYPTSYATCSASRGTHYSSFDGQKFDFQGTCVYQLTGLCEKREDLVDFQVRVQNDHPISSSAVFPKVNGFLTNLPYQTRNKKILLYRRGQETVVQTDFHLTVTFDGKNWVTVTLPSTYAGALCGLCGNFNDNKLDEMTMPDGKVSLSPSIFGESWIVQGTPGCTEVVKEECPGLSSLRSRQRRLGKDCGLILSKRGPFQVCHARINPDEYFEDCVYDSCIFKGQQAVICQAIRNYAVACQAAGATLGAWRSDTFCLPCAANSHYELCAQDCTQTTCGSISVPVPCSSKCQEGCVCDEGFVQSGDQCVPMSQCGCLYEDRYYLAEDTFYPTCQKRCICQPGGTVKCEPVSCGPDEECRLLDGVQKCHSIGSATCSVFGKPHYVSFDGLYFNFQGTCMYTLATSSTENERLIPFTVSVDNDVYGDGKSSDTKAISLMVYGLTVTLIQNKPGQVKVDEVLQPLPVTLSEGRLNVYQHGIKVLIETDFGLMVGYDLVYHMAVTIPGTYRGQVQGLCGNYNGLKDDEFLLPSGIVISNATAFGSAWKVLIPKAESSCSHGCSGSSCPVCDERKKDVFKQRNYCGIFTALDGPFKACHSKVDPSVYFNNCIYDLCLSNGDSQVLCQNIQSYMSACQEAKVSVVPWRSPSFCPLSCPANSHYEVCADLCSTSCARITDPRRCPESCAEGCQCNDGYFFDGVTCVPEESCGCFSNGRYYKPNEQVLLNGCREHCHCTPGRGVTCKTHSCASDETCEIRDGTMACFGKDTRRYIHISRLPRNAIPVPVPLSCPENSHYEACGNACPATCSDRTTPLTCDDTCAPTCQCNKGYVLSAGECVPVETCNCTYQGATYKAKEEFWVGEDCHTLCKCDPTLGKVVCKEDSCKGNKKCVVVNGVRGCHALKHYTCIGTGDPHYTTFDGKKYDFMGTCIYQMVGLCSKDPTLTPFLVSVENNNRGNKAVSYTKVVTLEVYNMTISLSQEYPNKIQVNGVFVDLPFSYKNKLKVYASGVHGFIRTDFDLRVSFDWYSYARVILPSTYINAVCGLCGNANQDPSDDFAMRNGAQTKEEIQFADSWKLKDIPGCSAGHASVHPACSTAEKETYKGDRYCGILIKGSGPFRQCHKAIDPTTYFDDCVFDTCAYRGHYETLCKAITSYVTACQDQGILIGEWRSHSFCSFSCPLHSHYELCGSGCPTTCQSLSNPKPCDIPCTEGCFCDPGFLFSGSQCVSQAKCGCLHEGQYYKQGETFFPSRSSCENKCHCNDNGAILCENFSCGAGEECRIENGIQGCYPIAYGTMAVFDDPHFISFDGRSFDFHGSCTYILAQVCNKTPRLMDFSVLVENQKLDDRPLILIKTVVISVHGYKVLNGKSYTLPVNKGNGKLWITQEGNNIIVQSSFGLTVLYDTSSFVRVSVPSNYQGHTCGLGGNFNGDKRDDFMLPNGVLTENMEEFGASWKVPVDGAICSDGCGERCPTCTETKAEPYKADRSCGMILSKSGPFKDCHSLVSPAEYYAHCLNAMCATDGTQESLCQSLQAYVTACQASGAKIGAWRTTSFCPLTCPANSHYGTCTRACDFTCASLSTPIQCTKNCFEGCQCDEGYVFDGPTCVPMDRCGCIRDGIYHKVNCKLDIFFRLNNCTEICTCRSSGQLVCLKSSCPAGTTCQLRDSVPICVEKFRECVLTPQAQLISFDGVLGHYITSGMYEMASVCDEDALTWFRVFVSINKNHAGVSAGKNVHIYFPNGIILVKNNEHIWVNGRQVTLPFKKTCDGSSVSLKRDMAGVHFDLDSRVQIHLSPDGTVTVKVKEDLRGKLCATCGNFNGDKSDDLKLPNVPMNIWNDLQILTIK</sequence>
<dbReference type="STRING" id="28377.ENSACAP00000015987"/>
<dbReference type="PANTHER" id="PTHR11339">
    <property type="entry name" value="EXTRACELLULAR MATRIX GLYCOPROTEIN RELATED"/>
    <property type="match status" value="1"/>
</dbReference>
<evidence type="ECO:0000256" key="4">
    <source>
        <dbReference type="SAM" id="SignalP"/>
    </source>
</evidence>
<feature type="domain" description="VWFD" evidence="5">
    <location>
        <begin position="1211"/>
        <end position="1395"/>
    </location>
</feature>
<keyword evidence="4" id="KW-0732">Signal</keyword>
<feature type="domain" description="VWFD" evidence="5">
    <location>
        <begin position="2796"/>
        <end position="2976"/>
    </location>
</feature>
<dbReference type="Pfam" id="PF17517">
    <property type="entry name" value="IgGFc_binding"/>
    <property type="match status" value="1"/>
</dbReference>
<feature type="domain" description="VWFD" evidence="5">
    <location>
        <begin position="1634"/>
        <end position="1814"/>
    </location>
</feature>
<evidence type="ECO:0000313" key="6">
    <source>
        <dbReference type="Ensembl" id="ENSACAP00000015987.3"/>
    </source>
</evidence>
<dbReference type="InterPro" id="IPR025615">
    <property type="entry name" value="TILa_dom"/>
</dbReference>
<keyword evidence="7" id="KW-1185">Reference proteome</keyword>
<dbReference type="SMART" id="SM00215">
    <property type="entry name" value="VWC_out"/>
    <property type="match status" value="8"/>
</dbReference>
<dbReference type="SMART" id="SM00832">
    <property type="entry name" value="C8"/>
    <property type="match status" value="11"/>
</dbReference>
<feature type="domain" description="VWFD" evidence="5">
    <location>
        <begin position="431"/>
        <end position="611"/>
    </location>
</feature>
<dbReference type="InterPro" id="IPR050780">
    <property type="entry name" value="Mucin_vWF_Thrombospondin_sf"/>
</dbReference>
<dbReference type="InterPro" id="IPR002919">
    <property type="entry name" value="TIL_dom"/>
</dbReference>
<organism evidence="6 7">
    <name type="scientific">Anolis carolinensis</name>
    <name type="common">Green anole</name>
    <name type="synonym">American chameleon</name>
    <dbReference type="NCBI Taxonomy" id="28377"/>
    <lineage>
        <taxon>Eukaryota</taxon>
        <taxon>Metazoa</taxon>
        <taxon>Chordata</taxon>
        <taxon>Craniata</taxon>
        <taxon>Vertebrata</taxon>
        <taxon>Euteleostomi</taxon>
        <taxon>Lepidosauria</taxon>
        <taxon>Squamata</taxon>
        <taxon>Bifurcata</taxon>
        <taxon>Unidentata</taxon>
        <taxon>Episquamata</taxon>
        <taxon>Toxicofera</taxon>
        <taxon>Iguania</taxon>
        <taxon>Dactyloidae</taxon>
        <taxon>Anolis</taxon>
    </lineage>
</organism>
<reference evidence="6" key="2">
    <citation type="submission" date="2025-08" db="UniProtKB">
        <authorList>
            <consortium name="Ensembl"/>
        </authorList>
    </citation>
    <scope>IDENTIFICATION</scope>
</reference>
<dbReference type="PROSITE" id="PS51233">
    <property type="entry name" value="VWFD"/>
    <property type="match status" value="12"/>
</dbReference>
<feature type="domain" description="VWFD" evidence="5">
    <location>
        <begin position="824"/>
        <end position="1003"/>
    </location>
</feature>
<dbReference type="SMART" id="SM00214">
    <property type="entry name" value="VWC"/>
    <property type="match status" value="10"/>
</dbReference>
<dbReference type="Pfam" id="PF08742">
    <property type="entry name" value="C8"/>
    <property type="match status" value="11"/>
</dbReference>
<keyword evidence="1" id="KW-0677">Repeat</keyword>
<dbReference type="CDD" id="cd19941">
    <property type="entry name" value="TIL"/>
    <property type="match status" value="12"/>
</dbReference>
<proteinExistence type="predicted"/>
<feature type="domain" description="VWFD" evidence="5">
    <location>
        <begin position="4465"/>
        <end position="4634"/>
    </location>
</feature>
<feature type="domain" description="VWFD" evidence="5">
    <location>
        <begin position="4077"/>
        <end position="4255"/>
    </location>
</feature>
<feature type="domain" description="VWFD" evidence="5">
    <location>
        <begin position="2024"/>
        <end position="2184"/>
    </location>
</feature>
<protein>
    <recommendedName>
        <fullName evidence="5">VWFD domain-containing protein</fullName>
    </recommendedName>
</protein>